<comment type="function">
    <text evidence="6">Accessory subunit of the DNA polymerase alpha complex (also known as the alpha DNA polymerase-primase complex) which plays an essential role in the initiation of DNA synthesis.</text>
</comment>
<reference evidence="10 11" key="1">
    <citation type="journal article" date="2023" name="Elife">
        <title>Identification of key yeast species and microbe-microbe interactions impacting larval growth of Drosophila in the wild.</title>
        <authorList>
            <person name="Mure A."/>
            <person name="Sugiura Y."/>
            <person name="Maeda R."/>
            <person name="Honda K."/>
            <person name="Sakurai N."/>
            <person name="Takahashi Y."/>
            <person name="Watada M."/>
            <person name="Katoh T."/>
            <person name="Gotoh A."/>
            <person name="Gotoh Y."/>
            <person name="Taniguchi I."/>
            <person name="Nakamura K."/>
            <person name="Hayashi T."/>
            <person name="Katayama T."/>
            <person name="Uemura T."/>
            <person name="Hattori Y."/>
        </authorList>
    </citation>
    <scope>NUCLEOTIDE SEQUENCE [LARGE SCALE GENOMIC DNA]</scope>
    <source>
        <strain evidence="10 11">PK-24</strain>
    </source>
</reference>
<feature type="domain" description="DNA polymerase alpha subunit B OB" evidence="9">
    <location>
        <begin position="187"/>
        <end position="293"/>
    </location>
</feature>
<gene>
    <name evidence="10" type="ORF">DAPK24_003860</name>
</gene>
<dbReference type="PANTHER" id="PTHR23061:SF12">
    <property type="entry name" value="DNA POLYMERASE ALPHA SUBUNIT B"/>
    <property type="match status" value="1"/>
</dbReference>
<dbReference type="Pfam" id="PF22062">
    <property type="entry name" value="OB_DPOA2"/>
    <property type="match status" value="1"/>
</dbReference>
<feature type="domain" description="DNA polymerase alpha subunit B N-terminal" evidence="8">
    <location>
        <begin position="9"/>
        <end position="66"/>
    </location>
</feature>
<protein>
    <recommendedName>
        <fullName evidence="3 6">DNA polymerase alpha subunit B</fullName>
    </recommendedName>
</protein>
<dbReference type="Gene3D" id="3.60.21.60">
    <property type="match status" value="2"/>
</dbReference>
<evidence type="ECO:0000313" key="11">
    <source>
        <dbReference type="Proteomes" id="UP001378960"/>
    </source>
</evidence>
<dbReference type="InterPro" id="IPR016722">
    <property type="entry name" value="DNA_pol_alpha_bsu"/>
</dbReference>
<keyword evidence="10" id="KW-0808">Transferase</keyword>
<dbReference type="InterPro" id="IPR013627">
    <property type="entry name" value="Pol_alpha_B_N"/>
</dbReference>
<dbReference type="PIRSF" id="PIRSF018300">
    <property type="entry name" value="DNA_pol_alph_2"/>
    <property type="match status" value="1"/>
</dbReference>
<evidence type="ECO:0000256" key="1">
    <source>
        <dbReference type="ARBA" id="ARBA00004123"/>
    </source>
</evidence>
<dbReference type="PANTHER" id="PTHR23061">
    <property type="entry name" value="DNA POLYMERASE 2 ALPHA 70 KDA SUBUNIT"/>
    <property type="match status" value="1"/>
</dbReference>
<evidence type="ECO:0000259" key="7">
    <source>
        <dbReference type="Pfam" id="PF04042"/>
    </source>
</evidence>
<evidence type="ECO:0000256" key="3">
    <source>
        <dbReference type="ARBA" id="ARBA00018596"/>
    </source>
</evidence>
<dbReference type="GO" id="GO:0003677">
    <property type="term" value="F:DNA binding"/>
    <property type="evidence" value="ECO:0007669"/>
    <property type="project" value="InterPro"/>
</dbReference>
<name>A0AAV5QZH6_PICKL</name>
<dbReference type="InterPro" id="IPR043034">
    <property type="entry name" value="DNA_pol_alpha_B_N_sf"/>
</dbReference>
<dbReference type="AlphaFoldDB" id="A0AAV5QZH6"/>
<accession>A0AAV5QZH6</accession>
<dbReference type="Pfam" id="PF04042">
    <property type="entry name" value="DNA_pol_E_B"/>
    <property type="match status" value="1"/>
</dbReference>
<keyword evidence="5 6" id="KW-0539">Nucleus</keyword>
<sequence>MTESSYVKTFGPAANDPLITQKCDKLCSLFGLSSQDLFSNWEAFTYTELKDTKTKISLENLELLQKYIQRTITEKNKLDAMDSLKLNTKHSLQSKTSANTSFNHDADTSIIKKRKLNIPSSPNSYASESANTLTVVKSNQIVESLNTNNIQDKPTTILNKNIKILADFKKEKYKYRTMNLKLLDIADYLDERIEIFTEIVAKHYDIDESKFGDPTRQSQSEIYTVGRIVPDSPLNSGSTDLNLQSLFLETSRVSGFGIRIPLDLSNVTNFSFFPGQIVAFRGINAAGDCFKVLDNLKLHYLGASTHSFEDIEAFSNILGDDNLKVLVTAGPYHSKHSLNFSRLENFIKHANEEIKPDVIIMNGPLIDINCIPNILNKSFLKSDDDLDDLKNLDDIFRSYLAPILNEIHCSKVILLPHGSDIVNPHTPYPQAAFNRKTLGLNKQFKCFPNPSLFSLNEVSFGASNADILRDMKDVPTNNTNTNRIERIVEHLLYQRHFYPISPTPNPNFQVDTSFLGLAELDTSIPDVFIIPSVLKPFAKFIKNVLVINPGSFIRPDGNGGTYVLLQVKTPDFENLDTVMNPTNEDDDEEEVTQNYLTTLSKRSRVDVINV</sequence>
<evidence type="ECO:0000259" key="8">
    <source>
        <dbReference type="Pfam" id="PF08418"/>
    </source>
</evidence>
<dbReference type="Proteomes" id="UP001378960">
    <property type="component" value="Unassembled WGS sequence"/>
</dbReference>
<dbReference type="GO" id="GO:0005658">
    <property type="term" value="C:alpha DNA polymerase:primase complex"/>
    <property type="evidence" value="ECO:0007669"/>
    <property type="project" value="TreeGrafter"/>
</dbReference>
<evidence type="ECO:0000259" key="9">
    <source>
        <dbReference type="Pfam" id="PF22062"/>
    </source>
</evidence>
<keyword evidence="10" id="KW-0548">Nucleotidyltransferase</keyword>
<evidence type="ECO:0000256" key="6">
    <source>
        <dbReference type="PIRNR" id="PIRNR018300"/>
    </source>
</evidence>
<dbReference type="Pfam" id="PF08418">
    <property type="entry name" value="Pol_alpha_B_N"/>
    <property type="match status" value="1"/>
</dbReference>
<comment type="similarity">
    <text evidence="2 6">Belongs to the DNA polymerase alpha subunit B family.</text>
</comment>
<evidence type="ECO:0000256" key="4">
    <source>
        <dbReference type="ARBA" id="ARBA00022705"/>
    </source>
</evidence>
<keyword evidence="10" id="KW-0239">DNA-directed DNA polymerase</keyword>
<keyword evidence="11" id="KW-1185">Reference proteome</keyword>
<proteinExistence type="inferred from homology"/>
<dbReference type="InterPro" id="IPR007185">
    <property type="entry name" value="DNA_pol_a/d/e_bsu"/>
</dbReference>
<evidence type="ECO:0000313" key="10">
    <source>
        <dbReference type="EMBL" id="GMM43811.1"/>
    </source>
</evidence>
<dbReference type="EMBL" id="BTGB01000001">
    <property type="protein sequence ID" value="GMM43811.1"/>
    <property type="molecule type" value="Genomic_DNA"/>
</dbReference>
<dbReference type="GO" id="GO:0006270">
    <property type="term" value="P:DNA replication initiation"/>
    <property type="evidence" value="ECO:0007669"/>
    <property type="project" value="TreeGrafter"/>
</dbReference>
<dbReference type="Gene3D" id="1.10.8.530">
    <property type="entry name" value="DNA polymerase alpha-primase, subunit B, N-terminal domain"/>
    <property type="match status" value="1"/>
</dbReference>
<comment type="subcellular location">
    <subcellularLocation>
        <location evidence="1 6">Nucleus</location>
    </subcellularLocation>
</comment>
<feature type="domain" description="DNA polymerase alpha/delta/epsilon subunit B" evidence="7">
    <location>
        <begin position="325"/>
        <end position="539"/>
    </location>
</feature>
<evidence type="ECO:0000256" key="2">
    <source>
        <dbReference type="ARBA" id="ARBA00007299"/>
    </source>
</evidence>
<evidence type="ECO:0000256" key="5">
    <source>
        <dbReference type="ARBA" id="ARBA00023242"/>
    </source>
</evidence>
<dbReference type="InterPro" id="IPR054300">
    <property type="entry name" value="OB_DPOA2"/>
</dbReference>
<dbReference type="GO" id="GO:0003887">
    <property type="term" value="F:DNA-directed DNA polymerase activity"/>
    <property type="evidence" value="ECO:0007669"/>
    <property type="project" value="UniProtKB-KW"/>
</dbReference>
<organism evidence="10 11">
    <name type="scientific">Pichia kluyveri</name>
    <name type="common">Yeast</name>
    <dbReference type="NCBI Taxonomy" id="36015"/>
    <lineage>
        <taxon>Eukaryota</taxon>
        <taxon>Fungi</taxon>
        <taxon>Dikarya</taxon>
        <taxon>Ascomycota</taxon>
        <taxon>Saccharomycotina</taxon>
        <taxon>Pichiomycetes</taxon>
        <taxon>Pichiales</taxon>
        <taxon>Pichiaceae</taxon>
        <taxon>Pichia</taxon>
    </lineage>
</organism>
<comment type="caution">
    <text evidence="10">The sequence shown here is derived from an EMBL/GenBank/DDBJ whole genome shotgun (WGS) entry which is preliminary data.</text>
</comment>
<keyword evidence="4 6" id="KW-0235">DNA replication</keyword>